<evidence type="ECO:0000313" key="2">
    <source>
        <dbReference type="Proteomes" id="UP000282002"/>
    </source>
</evidence>
<keyword evidence="2" id="KW-1185">Reference proteome</keyword>
<dbReference type="EMBL" id="CP034328">
    <property type="protein sequence ID" value="AZL58545.1"/>
    <property type="molecule type" value="Genomic_DNA"/>
</dbReference>
<dbReference type="OrthoDB" id="7866435at2"/>
<name>A0A3S8U4R1_9RHOB</name>
<proteinExistence type="predicted"/>
<gene>
    <name evidence="1" type="ORF">EI545_06680</name>
</gene>
<reference evidence="1 2" key="1">
    <citation type="submission" date="2018-12" db="EMBL/GenBank/DDBJ databases">
        <title>Complete genome sequencing of Tabrizicola sp. K13M18.</title>
        <authorList>
            <person name="Bae J.-W."/>
        </authorList>
    </citation>
    <scope>NUCLEOTIDE SEQUENCE [LARGE SCALE GENOMIC DNA]</scope>
    <source>
        <strain evidence="1 2">K13M18</strain>
    </source>
</reference>
<dbReference type="Proteomes" id="UP000282002">
    <property type="component" value="Chromosome"/>
</dbReference>
<sequence length="286" mass="30802">MQRHDTGTQTPDEIAARLEQDRADLAGSIEGLRDRLSLDVLLDDAFRYSLAQAAPYGRALDNAVRSNPIAAVMAGAGLAWLVFGRKNRSQPEPKVEGTKFEALSRWEDEGGPVAPLPEPDQEWILEADRLRDRASTTLGRLDAMARQGLRPLAETTRERAKVLTDLAQATRKAMARGLEGLGGDAADRILAAREKAYEARISATRRGAQMIEDHPMAAAAIGMSIGAAVGIALPRSPVEDRIFGEERDRLLEQAQHVLRQEIGGVTRAAMSGRGTDDASAGMSATG</sequence>
<evidence type="ECO:0008006" key="3">
    <source>
        <dbReference type="Google" id="ProtNLM"/>
    </source>
</evidence>
<dbReference type="AlphaFoldDB" id="A0A3S8U4R1"/>
<dbReference type="RefSeq" id="WP_125324746.1">
    <property type="nucleotide sequence ID" value="NZ_CP034328.1"/>
</dbReference>
<organism evidence="1 2">
    <name type="scientific">Tabrizicola piscis</name>
    <dbReference type="NCBI Taxonomy" id="2494374"/>
    <lineage>
        <taxon>Bacteria</taxon>
        <taxon>Pseudomonadati</taxon>
        <taxon>Pseudomonadota</taxon>
        <taxon>Alphaproteobacteria</taxon>
        <taxon>Rhodobacterales</taxon>
        <taxon>Paracoccaceae</taxon>
        <taxon>Tabrizicola</taxon>
    </lineage>
</organism>
<dbReference type="KEGG" id="taw:EI545_06680"/>
<protein>
    <recommendedName>
        <fullName evidence="3">DUF3618 domain-containing protein</fullName>
    </recommendedName>
</protein>
<accession>A0A3S8U4R1</accession>
<evidence type="ECO:0000313" key="1">
    <source>
        <dbReference type="EMBL" id="AZL58545.1"/>
    </source>
</evidence>